<accession>A0ABZ0LKM3</accession>
<protein>
    <submittedName>
        <fullName evidence="1">DUF6221 family protein</fullName>
    </submittedName>
</protein>
<proteinExistence type="predicted"/>
<name>A0ABZ0LKM3_9ACTN</name>
<gene>
    <name evidence="1" type="ORF">R2D22_01080</name>
</gene>
<dbReference type="InterPro" id="IPR046193">
    <property type="entry name" value="DUF6221"/>
</dbReference>
<organism evidence="1 2">
    <name type="scientific">Streptomyces solicathayae</name>
    <dbReference type="NCBI Taxonomy" id="3081768"/>
    <lineage>
        <taxon>Bacteria</taxon>
        <taxon>Bacillati</taxon>
        <taxon>Actinomycetota</taxon>
        <taxon>Actinomycetes</taxon>
        <taxon>Kitasatosporales</taxon>
        <taxon>Streptomycetaceae</taxon>
        <taxon>Streptomyces</taxon>
    </lineage>
</organism>
<keyword evidence="2" id="KW-1185">Reference proteome</keyword>
<dbReference type="RefSeq" id="WP_318100232.1">
    <property type="nucleotide sequence ID" value="NZ_CP137573.1"/>
</dbReference>
<reference evidence="1 2" key="1">
    <citation type="submission" date="2023-10" db="EMBL/GenBank/DDBJ databases">
        <title>The genome sequence of Streptomyces sp. HUAS YS2.</title>
        <authorList>
            <person name="Mo P."/>
        </authorList>
    </citation>
    <scope>NUCLEOTIDE SEQUENCE [LARGE SCALE GENOMIC DNA]</scope>
    <source>
        <strain evidence="1 2">HUAS YS2</strain>
    </source>
</reference>
<evidence type="ECO:0000313" key="1">
    <source>
        <dbReference type="EMBL" id="WOX20058.1"/>
    </source>
</evidence>
<sequence length="97" mass="10994">MQKSRLASNDQRMDDLSRFLVARIHEDNHAYAYVSDTIGSEALLDSHLPMLDLIEMLANDYASMDTSDARSSGLAHALRVLAQSYATHPAYRQEWRP</sequence>
<dbReference type="EMBL" id="CP137573">
    <property type="protein sequence ID" value="WOX20058.1"/>
    <property type="molecule type" value="Genomic_DNA"/>
</dbReference>
<dbReference type="Pfam" id="PF19730">
    <property type="entry name" value="DUF6221"/>
    <property type="match status" value="1"/>
</dbReference>
<evidence type="ECO:0000313" key="2">
    <source>
        <dbReference type="Proteomes" id="UP001301731"/>
    </source>
</evidence>
<dbReference type="Proteomes" id="UP001301731">
    <property type="component" value="Chromosome"/>
</dbReference>